<dbReference type="GO" id="GO:0005737">
    <property type="term" value="C:cytoplasm"/>
    <property type="evidence" value="ECO:0007669"/>
    <property type="project" value="TreeGrafter"/>
</dbReference>
<evidence type="ECO:0000313" key="8">
    <source>
        <dbReference type="EMBL" id="SNW04592.1"/>
    </source>
</evidence>
<accession>A0A240CAH4</accession>
<dbReference type="InterPro" id="IPR015422">
    <property type="entry name" value="PyrdxlP-dep_Trfase_small"/>
</dbReference>
<dbReference type="Gene3D" id="3.40.640.10">
    <property type="entry name" value="Type I PLP-dependent aspartate aminotransferase-like (Major domain)"/>
    <property type="match status" value="1"/>
</dbReference>
<dbReference type="Proteomes" id="UP000243706">
    <property type="component" value="Chromosome 1"/>
</dbReference>
<evidence type="ECO:0000313" key="7">
    <source>
        <dbReference type="EMBL" id="GGA83421.1"/>
    </source>
</evidence>
<keyword evidence="3 8" id="KW-0808">Transferase</keyword>
<dbReference type="PIRSF" id="PIRSF001434">
    <property type="entry name" value="CGS"/>
    <property type="match status" value="1"/>
</dbReference>
<dbReference type="KEGG" id="smus:C7J88_06805"/>
<dbReference type="GO" id="GO:0003961">
    <property type="term" value="F:O-acetylhomoserine aminocarboxypropyltransferase activity"/>
    <property type="evidence" value="ECO:0007669"/>
    <property type="project" value="UniProtKB-EC"/>
</dbReference>
<keyword evidence="10" id="KW-1185">Reference proteome</keyword>
<dbReference type="CDD" id="cd00614">
    <property type="entry name" value="CGS_like"/>
    <property type="match status" value="1"/>
</dbReference>
<reference evidence="8 9" key="2">
    <citation type="submission" date="2017-06" db="EMBL/GenBank/DDBJ databases">
        <authorList>
            <consortium name="Pathogen Informatics"/>
        </authorList>
    </citation>
    <scope>NUCLEOTIDE SEQUENCE [LARGE SCALE GENOMIC DNA]</scope>
    <source>
        <strain evidence="8 9">NCTC13833</strain>
    </source>
</reference>
<dbReference type="GO" id="GO:0071269">
    <property type="term" value="P:L-homocysteine biosynthetic process"/>
    <property type="evidence" value="ECO:0007669"/>
    <property type="project" value="TreeGrafter"/>
</dbReference>
<dbReference type="AlphaFoldDB" id="A0A240CAH4"/>
<dbReference type="GO" id="GO:0018826">
    <property type="term" value="F:methionine gamma-lyase activity"/>
    <property type="evidence" value="ECO:0007669"/>
    <property type="project" value="UniProtKB-EC"/>
</dbReference>
<dbReference type="RefSeq" id="WP_095118017.1">
    <property type="nucleotide sequence ID" value="NZ_BMCB01000002.1"/>
</dbReference>
<dbReference type="InterPro" id="IPR015421">
    <property type="entry name" value="PyrdxlP-dep_Trfase_major"/>
</dbReference>
<keyword evidence="4 5" id="KW-0663">Pyridoxal phosphate</keyword>
<reference evidence="10" key="3">
    <citation type="journal article" date="2019" name="Int. J. Syst. Evol. Microbiol.">
        <title>The Global Catalogue of Microorganisms (GCM) 10K type strain sequencing project: providing services to taxonomists for standard genome sequencing and annotation.</title>
        <authorList>
            <consortium name="The Broad Institute Genomics Platform"/>
            <consortium name="The Broad Institute Genome Sequencing Center for Infectious Disease"/>
            <person name="Wu L."/>
            <person name="Ma J."/>
        </authorList>
    </citation>
    <scope>NUCLEOTIDE SEQUENCE [LARGE SCALE GENOMIC DNA]</scope>
    <source>
        <strain evidence="10">CCM 4175</strain>
    </source>
</reference>
<dbReference type="PANTHER" id="PTHR43797">
    <property type="entry name" value="HOMOCYSTEINE/CYSTEINE SYNTHASE"/>
    <property type="match status" value="1"/>
</dbReference>
<evidence type="ECO:0000313" key="10">
    <source>
        <dbReference type="Proteomes" id="UP000652995"/>
    </source>
</evidence>
<dbReference type="PANTHER" id="PTHR43797:SF2">
    <property type="entry name" value="HOMOCYSTEINE_CYSTEINE SYNTHASE"/>
    <property type="match status" value="1"/>
</dbReference>
<evidence type="ECO:0000256" key="3">
    <source>
        <dbReference type="ARBA" id="ARBA00022679"/>
    </source>
</evidence>
<keyword evidence="8" id="KW-0456">Lyase</keyword>
<evidence type="ECO:0000256" key="5">
    <source>
        <dbReference type="PIRSR" id="PIRSR001434-2"/>
    </source>
</evidence>
<evidence type="ECO:0000256" key="1">
    <source>
        <dbReference type="ARBA" id="ARBA00001933"/>
    </source>
</evidence>
<comment type="similarity">
    <text evidence="2 6">Belongs to the trans-sulfuration enzymes family.</text>
</comment>
<dbReference type="InterPro" id="IPR006235">
    <property type="entry name" value="OAc-hSer/O-AcSer_sulfhydrylase"/>
</dbReference>
<dbReference type="NCBIfam" id="TIGR01326">
    <property type="entry name" value="OAH_OAS_sulfhy"/>
    <property type="match status" value="1"/>
</dbReference>
<dbReference type="EC" id="2.5.1.49" evidence="8"/>
<feature type="modified residue" description="N6-(pyridoxal phosphate)lysine" evidence="5">
    <location>
        <position position="208"/>
    </location>
</feature>
<dbReference type="GO" id="GO:0019346">
    <property type="term" value="P:transsulfuration"/>
    <property type="evidence" value="ECO:0007669"/>
    <property type="project" value="InterPro"/>
</dbReference>
<dbReference type="Pfam" id="PF01053">
    <property type="entry name" value="Cys_Met_Meta_PP"/>
    <property type="match status" value="1"/>
</dbReference>
<proteinExistence type="inferred from homology"/>
<protein>
    <submittedName>
        <fullName evidence="8">O-acetylhomoserine (Thiol)-lyase</fullName>
        <ecNumber evidence="8">2.5.1.49</ecNumber>
        <ecNumber evidence="8">4.4.1.11</ecNumber>
    </submittedName>
    <submittedName>
        <fullName evidence="7">O-acetylhomoserine aminocarboxypropyltransferase</fullName>
    </submittedName>
</protein>
<dbReference type="InterPro" id="IPR000277">
    <property type="entry name" value="Cys/Met-Metab_PyrdxlP-dep_enz"/>
</dbReference>
<dbReference type="Gene3D" id="3.90.1150.10">
    <property type="entry name" value="Aspartate Aminotransferase, domain 1"/>
    <property type="match status" value="1"/>
</dbReference>
<evidence type="ECO:0000313" key="9">
    <source>
        <dbReference type="Proteomes" id="UP000243706"/>
    </source>
</evidence>
<dbReference type="FunFam" id="3.40.640.10:FF:000035">
    <property type="entry name" value="O-succinylhomoserine sulfhydrylase"/>
    <property type="match status" value="1"/>
</dbReference>
<dbReference type="SUPFAM" id="SSF53383">
    <property type="entry name" value="PLP-dependent transferases"/>
    <property type="match status" value="1"/>
</dbReference>
<name>A0A240CAH4_9STAP</name>
<evidence type="ECO:0000256" key="4">
    <source>
        <dbReference type="ARBA" id="ARBA00022898"/>
    </source>
</evidence>
<sequence>MTESFEFETLQLHAGQEVDAVSKSRALPIYQTTSFTFDDTGHAARLFGLEEVGNIYTRLTNPTTAVLETRVAELEGGVAGVAVASGMAAITYAIQAVAQNGDHIVASDKLYGGTHTLFSHTLPKFGIEVTLVDTTNVEQIEAAIRPNTKGLFIETIGNPEGNIDDFDALAAVTKKHGIVLIVDNTFASPYLFRPIEHGANIVVHSATKFIGGHGTSMGGVIVDAGNFDWDNGKFPGLTEPDPSYHGLVFHQTFGEVALAFKIRTTLLRDTGAALSPFNAFLLTQGLETLSLRVERHVENAEKVARYLEAHDQVAWVKYAGLESNEYYENKQRYLPKGAGSIFTFGVKGGYEAGKQFIEGLELFSLLANVGDAKSLVIHPASTTHQQLTEEEQRAAGIEPETIRLSIGIEHINDIIADLDRGFAAIQS</sequence>
<organism evidence="8 9">
    <name type="scientific">Staphylococcus muscae</name>
    <dbReference type="NCBI Taxonomy" id="1294"/>
    <lineage>
        <taxon>Bacteria</taxon>
        <taxon>Bacillati</taxon>
        <taxon>Bacillota</taxon>
        <taxon>Bacilli</taxon>
        <taxon>Bacillales</taxon>
        <taxon>Staphylococcaceae</taxon>
        <taxon>Staphylococcus</taxon>
    </lineage>
</organism>
<dbReference type="EMBL" id="LT906464">
    <property type="protein sequence ID" value="SNW04592.1"/>
    <property type="molecule type" value="Genomic_DNA"/>
</dbReference>
<dbReference type="OrthoDB" id="9803887at2"/>
<reference evidence="7" key="4">
    <citation type="submission" date="2024-05" db="EMBL/GenBank/DDBJ databases">
        <authorList>
            <person name="Sun Q."/>
            <person name="Sedlacek I."/>
        </authorList>
    </citation>
    <scope>NUCLEOTIDE SEQUENCE</scope>
    <source>
        <strain evidence="7">CCM 4175</strain>
    </source>
</reference>
<dbReference type="EC" id="4.4.1.11" evidence="8"/>
<dbReference type="Proteomes" id="UP000652995">
    <property type="component" value="Unassembled WGS sequence"/>
</dbReference>
<dbReference type="EMBL" id="BMCB01000002">
    <property type="protein sequence ID" value="GGA83421.1"/>
    <property type="molecule type" value="Genomic_DNA"/>
</dbReference>
<dbReference type="GO" id="GO:0006535">
    <property type="term" value="P:cysteine biosynthetic process from serine"/>
    <property type="evidence" value="ECO:0007669"/>
    <property type="project" value="TreeGrafter"/>
</dbReference>
<evidence type="ECO:0000256" key="2">
    <source>
        <dbReference type="ARBA" id="ARBA00009077"/>
    </source>
</evidence>
<dbReference type="GO" id="GO:0030170">
    <property type="term" value="F:pyridoxal phosphate binding"/>
    <property type="evidence" value="ECO:0007669"/>
    <property type="project" value="InterPro"/>
</dbReference>
<dbReference type="InterPro" id="IPR015424">
    <property type="entry name" value="PyrdxlP-dep_Trfase"/>
</dbReference>
<dbReference type="GO" id="GO:0004124">
    <property type="term" value="F:cysteine synthase activity"/>
    <property type="evidence" value="ECO:0007669"/>
    <property type="project" value="TreeGrafter"/>
</dbReference>
<reference evidence="7" key="1">
    <citation type="journal article" date="2014" name="Int. J. Syst. Evol. Microbiol.">
        <title>Complete genome of a new Firmicutes species belonging to the dominant human colonic microbiota ('Ruminococcus bicirculans') reveals two chromosomes and a selective capacity to utilize plant glucans.</title>
        <authorList>
            <consortium name="NISC Comparative Sequencing Program"/>
            <person name="Wegmann U."/>
            <person name="Louis P."/>
            <person name="Goesmann A."/>
            <person name="Henrissat B."/>
            <person name="Duncan S.H."/>
            <person name="Flint H.J."/>
        </authorList>
    </citation>
    <scope>NUCLEOTIDE SEQUENCE</scope>
    <source>
        <strain evidence="7">CCM 4175</strain>
    </source>
</reference>
<gene>
    <name evidence="8" type="primary">cysD</name>
    <name evidence="7" type="ORF">GCM10007183_04550</name>
    <name evidence="8" type="ORF">SAMEA4412661_02036</name>
</gene>
<comment type="cofactor">
    <cofactor evidence="1 6">
        <name>pyridoxal 5'-phosphate</name>
        <dbReference type="ChEBI" id="CHEBI:597326"/>
    </cofactor>
</comment>
<evidence type="ECO:0000256" key="6">
    <source>
        <dbReference type="RuleBase" id="RU362118"/>
    </source>
</evidence>